<organism evidence="1 2">
    <name type="scientific">Planctopirus hydrillae</name>
    <dbReference type="NCBI Taxonomy" id="1841610"/>
    <lineage>
        <taxon>Bacteria</taxon>
        <taxon>Pseudomonadati</taxon>
        <taxon>Planctomycetota</taxon>
        <taxon>Planctomycetia</taxon>
        <taxon>Planctomycetales</taxon>
        <taxon>Planctomycetaceae</taxon>
        <taxon>Planctopirus</taxon>
    </lineage>
</organism>
<sequence length="66" mass="7797">METLENSIFQYIDKLTWRDRMNWIHNFTDDPADHCCLMIDSSDNITTYTCDLLNPNFVFESLSDDA</sequence>
<evidence type="ECO:0000313" key="1">
    <source>
        <dbReference type="EMBL" id="ODA31084.1"/>
    </source>
</evidence>
<comment type="caution">
    <text evidence="1">The sequence shown here is derived from an EMBL/GenBank/DDBJ whole genome shotgun (WGS) entry which is preliminary data.</text>
</comment>
<keyword evidence="2" id="KW-1185">Reference proteome</keyword>
<protein>
    <submittedName>
        <fullName evidence="1">Uncharacterized protein</fullName>
    </submittedName>
</protein>
<reference evidence="1 2" key="1">
    <citation type="submission" date="2016-05" db="EMBL/GenBank/DDBJ databases">
        <title>Genomic and physiological characterization of Planctopirus sp. isolated from fresh water lake.</title>
        <authorList>
            <person name="Subhash Y."/>
            <person name="Ramana C."/>
        </authorList>
    </citation>
    <scope>NUCLEOTIDE SEQUENCE [LARGE SCALE GENOMIC DNA]</scope>
    <source>
        <strain evidence="1 2">JC280</strain>
    </source>
</reference>
<dbReference type="Proteomes" id="UP000094828">
    <property type="component" value="Unassembled WGS sequence"/>
</dbReference>
<proteinExistence type="predicted"/>
<dbReference type="EMBL" id="LYDR01000093">
    <property type="protein sequence ID" value="ODA31084.1"/>
    <property type="molecule type" value="Genomic_DNA"/>
</dbReference>
<gene>
    <name evidence="1" type="ORF">A6X21_23125</name>
</gene>
<accession>A0A1C3ED14</accession>
<evidence type="ECO:0000313" key="2">
    <source>
        <dbReference type="Proteomes" id="UP000094828"/>
    </source>
</evidence>
<dbReference type="AlphaFoldDB" id="A0A1C3ED14"/>
<name>A0A1C3ED14_9PLAN</name>